<comment type="subcellular location">
    <subcellularLocation>
        <location evidence="1">Nucleus</location>
    </subcellularLocation>
</comment>
<dbReference type="Pfam" id="PF05699">
    <property type="entry name" value="Dimer_Tnp_hAT"/>
    <property type="match status" value="1"/>
</dbReference>
<comment type="caution">
    <text evidence="7">The sequence shown here is derived from an EMBL/GenBank/DDBJ whole genome shotgun (WGS) entry which is preliminary data.</text>
</comment>
<evidence type="ECO:0000256" key="1">
    <source>
        <dbReference type="ARBA" id="ARBA00004123"/>
    </source>
</evidence>
<dbReference type="PANTHER" id="PTHR46481:SF10">
    <property type="entry name" value="ZINC FINGER BED DOMAIN-CONTAINING PROTEIN 39"/>
    <property type="match status" value="1"/>
</dbReference>
<organism evidence="7 8">
    <name type="scientific">Cyphomyrmex costatus</name>
    <dbReference type="NCBI Taxonomy" id="456900"/>
    <lineage>
        <taxon>Eukaryota</taxon>
        <taxon>Metazoa</taxon>
        <taxon>Ecdysozoa</taxon>
        <taxon>Arthropoda</taxon>
        <taxon>Hexapoda</taxon>
        <taxon>Insecta</taxon>
        <taxon>Pterygota</taxon>
        <taxon>Neoptera</taxon>
        <taxon>Endopterygota</taxon>
        <taxon>Hymenoptera</taxon>
        <taxon>Apocrita</taxon>
        <taxon>Aculeata</taxon>
        <taxon>Formicoidea</taxon>
        <taxon>Formicidae</taxon>
        <taxon>Myrmicinae</taxon>
        <taxon>Cyphomyrmex</taxon>
    </lineage>
</organism>
<keyword evidence="8" id="KW-1185">Reference proteome</keyword>
<dbReference type="InterPro" id="IPR052035">
    <property type="entry name" value="ZnF_BED_domain_contain"/>
</dbReference>
<evidence type="ECO:0000313" key="8">
    <source>
        <dbReference type="Proteomes" id="UP000078542"/>
    </source>
</evidence>
<dbReference type="SUPFAM" id="SSF53098">
    <property type="entry name" value="Ribonuclease H-like"/>
    <property type="match status" value="1"/>
</dbReference>
<dbReference type="InterPro" id="IPR008906">
    <property type="entry name" value="HATC_C_dom"/>
</dbReference>
<sequence>NIVKAVINSFELRKHLPCFAHTINLIVTDSIKASSELKMIVDKIKAIVTFFKHSVNASDELRKLQVKNGIKEGAVLKLKQECETRWNSMYYMLSRFLQLTQFISMILIRYSKPDMLMQSEIQIAKEIMTILSPLEKITVEMSGDRYVTCSKIIPIVNCLVKTMEKSLPVTEPGKILHKNIQNQIIKRFYSDGSNIEKNDFLTISTMLDPRFKKLHFRNPLSVSITIEKISKLMKVKDNVAANTTKPRNRLAPVVNDDNTIWNIHDELASSIITDFDEPGGVPVELRQFLNRPIIQRTDDPLTHWYQVKAEYPKLYKIAIKYLTIVATSVPSERLFSKAGNILTEKRSRLSGARLCKLIFLSSLDENYWQNFL</sequence>
<evidence type="ECO:0000256" key="5">
    <source>
        <dbReference type="ARBA" id="ARBA00023242"/>
    </source>
</evidence>
<dbReference type="AlphaFoldDB" id="A0A151K1T1"/>
<evidence type="ECO:0000256" key="4">
    <source>
        <dbReference type="ARBA" id="ARBA00022833"/>
    </source>
</evidence>
<dbReference type="Proteomes" id="UP000078542">
    <property type="component" value="Unassembled WGS sequence"/>
</dbReference>
<keyword evidence="4" id="KW-0862">Zinc</keyword>
<dbReference type="PANTHER" id="PTHR46481">
    <property type="entry name" value="ZINC FINGER BED DOMAIN-CONTAINING PROTEIN 4"/>
    <property type="match status" value="1"/>
</dbReference>
<dbReference type="EMBL" id="LKEX01009388">
    <property type="protein sequence ID" value="KYN50079.1"/>
    <property type="molecule type" value="Genomic_DNA"/>
</dbReference>
<keyword evidence="2" id="KW-0479">Metal-binding</keyword>
<evidence type="ECO:0000256" key="3">
    <source>
        <dbReference type="ARBA" id="ARBA00022771"/>
    </source>
</evidence>
<dbReference type="GO" id="GO:0008270">
    <property type="term" value="F:zinc ion binding"/>
    <property type="evidence" value="ECO:0007669"/>
    <property type="project" value="UniProtKB-KW"/>
</dbReference>
<evidence type="ECO:0000256" key="2">
    <source>
        <dbReference type="ARBA" id="ARBA00022723"/>
    </source>
</evidence>
<gene>
    <name evidence="7" type="ORF">ALC62_00107</name>
</gene>
<name>A0A151K1T1_9HYME</name>
<feature type="non-terminal residue" evidence="7">
    <location>
        <position position="1"/>
    </location>
</feature>
<accession>A0A151K1T1</accession>
<evidence type="ECO:0000313" key="7">
    <source>
        <dbReference type="EMBL" id="KYN50079.1"/>
    </source>
</evidence>
<keyword evidence="3" id="KW-0863">Zinc-finger</keyword>
<reference evidence="7 8" key="1">
    <citation type="submission" date="2016-03" db="EMBL/GenBank/DDBJ databases">
        <title>Cyphomyrmex costatus WGS genome.</title>
        <authorList>
            <person name="Nygaard S."/>
            <person name="Hu H."/>
            <person name="Boomsma J."/>
            <person name="Zhang G."/>
        </authorList>
    </citation>
    <scope>NUCLEOTIDE SEQUENCE [LARGE SCALE GENOMIC DNA]</scope>
    <source>
        <strain evidence="7">MS0001</strain>
        <tissue evidence="7">Whole body</tissue>
    </source>
</reference>
<dbReference type="GO" id="GO:0046983">
    <property type="term" value="F:protein dimerization activity"/>
    <property type="evidence" value="ECO:0007669"/>
    <property type="project" value="InterPro"/>
</dbReference>
<proteinExistence type="predicted"/>
<evidence type="ECO:0000259" key="6">
    <source>
        <dbReference type="Pfam" id="PF05699"/>
    </source>
</evidence>
<protein>
    <submittedName>
        <fullName evidence="7">Zinc finger BED domain-containing protein 1</fullName>
    </submittedName>
</protein>
<feature type="domain" description="HAT C-terminal dimerisation" evidence="6">
    <location>
        <begin position="284"/>
        <end position="361"/>
    </location>
</feature>
<dbReference type="GO" id="GO:0005634">
    <property type="term" value="C:nucleus"/>
    <property type="evidence" value="ECO:0007669"/>
    <property type="project" value="UniProtKB-SubCell"/>
</dbReference>
<keyword evidence="5" id="KW-0539">Nucleus</keyword>
<dbReference type="InterPro" id="IPR012337">
    <property type="entry name" value="RNaseH-like_sf"/>
</dbReference>